<reference evidence="2 3" key="1">
    <citation type="journal article" date="2023" name="Plants (Basel)">
        <title>Bridging the Gap: Combining Genomics and Transcriptomics Approaches to Understand Stylosanthes scabra, an Orphan Legume from the Brazilian Caatinga.</title>
        <authorList>
            <person name="Ferreira-Neto J.R.C."/>
            <person name="da Silva M.D."/>
            <person name="Binneck E."/>
            <person name="de Melo N.F."/>
            <person name="da Silva R.H."/>
            <person name="de Melo A.L.T.M."/>
            <person name="Pandolfi V."/>
            <person name="Bustamante F.O."/>
            <person name="Brasileiro-Vidal A.C."/>
            <person name="Benko-Iseppon A.M."/>
        </authorList>
    </citation>
    <scope>NUCLEOTIDE SEQUENCE [LARGE SCALE GENOMIC DNA]</scope>
    <source>
        <tissue evidence="2">Leaves</tissue>
    </source>
</reference>
<gene>
    <name evidence="2" type="ORF">PIB30_041073</name>
</gene>
<feature type="region of interest" description="Disordered" evidence="1">
    <location>
        <begin position="14"/>
        <end position="61"/>
    </location>
</feature>
<name>A0ABU6WFX7_9FABA</name>
<evidence type="ECO:0000256" key="1">
    <source>
        <dbReference type="SAM" id="MobiDB-lite"/>
    </source>
</evidence>
<evidence type="ECO:0000313" key="2">
    <source>
        <dbReference type="EMBL" id="MED6183793.1"/>
    </source>
</evidence>
<sequence>MGYFYRTSPTLLAASHSNSQTPPPPNLAQSPSLPHGDVLEHPDAEDLRPDNAKNLPQPLGLTHRTQKDCTSLMMSGTLPELWVVLYRGSAPVSKGSSGTTATLHYPGSQTSAVRYRRSHAALWRPTLELGLFHL</sequence>
<evidence type="ECO:0000313" key="3">
    <source>
        <dbReference type="Proteomes" id="UP001341840"/>
    </source>
</evidence>
<dbReference type="EMBL" id="JASCZI010181468">
    <property type="protein sequence ID" value="MED6183793.1"/>
    <property type="molecule type" value="Genomic_DNA"/>
</dbReference>
<feature type="compositionally biased region" description="Basic and acidic residues" evidence="1">
    <location>
        <begin position="37"/>
        <end position="51"/>
    </location>
</feature>
<keyword evidence="3" id="KW-1185">Reference proteome</keyword>
<accession>A0ABU6WFX7</accession>
<proteinExistence type="predicted"/>
<dbReference type="Proteomes" id="UP001341840">
    <property type="component" value="Unassembled WGS sequence"/>
</dbReference>
<organism evidence="2 3">
    <name type="scientific">Stylosanthes scabra</name>
    <dbReference type="NCBI Taxonomy" id="79078"/>
    <lineage>
        <taxon>Eukaryota</taxon>
        <taxon>Viridiplantae</taxon>
        <taxon>Streptophyta</taxon>
        <taxon>Embryophyta</taxon>
        <taxon>Tracheophyta</taxon>
        <taxon>Spermatophyta</taxon>
        <taxon>Magnoliopsida</taxon>
        <taxon>eudicotyledons</taxon>
        <taxon>Gunneridae</taxon>
        <taxon>Pentapetalae</taxon>
        <taxon>rosids</taxon>
        <taxon>fabids</taxon>
        <taxon>Fabales</taxon>
        <taxon>Fabaceae</taxon>
        <taxon>Papilionoideae</taxon>
        <taxon>50 kb inversion clade</taxon>
        <taxon>dalbergioids sensu lato</taxon>
        <taxon>Dalbergieae</taxon>
        <taxon>Pterocarpus clade</taxon>
        <taxon>Stylosanthes</taxon>
    </lineage>
</organism>
<comment type="caution">
    <text evidence="2">The sequence shown here is derived from an EMBL/GenBank/DDBJ whole genome shotgun (WGS) entry which is preliminary data.</text>
</comment>
<protein>
    <submittedName>
        <fullName evidence="2">Uncharacterized protein</fullName>
    </submittedName>
</protein>